<protein>
    <submittedName>
        <fullName evidence="2">Cupin domain</fullName>
    </submittedName>
</protein>
<dbReference type="STRING" id="1210090.GCA_001613185_03261"/>
<proteinExistence type="predicted"/>
<dbReference type="EMBL" id="QNRE01000001">
    <property type="protein sequence ID" value="RBO96149.1"/>
    <property type="molecule type" value="Genomic_DNA"/>
</dbReference>
<evidence type="ECO:0000259" key="1">
    <source>
        <dbReference type="Pfam" id="PF07883"/>
    </source>
</evidence>
<dbReference type="OrthoDB" id="713485at2"/>
<sequence length="176" mass="18207">MKNRRIVLGTAANGDTVVLDDGPVEPVTATLLPGVEIYRVWETDKPALPVAAASDGDRKAPFYPAPPGVRFGFLCIPPGIDYIPPPGADLAAAAAEMEAALPGAAETFSTERAGEHTTRTVDYVVVLSGHGTMRGPGVEVAVAPGDCLVQNGTPHGWFNDGDETLVLAYALIGAEG</sequence>
<keyword evidence="3" id="KW-1185">Reference proteome</keyword>
<dbReference type="Proteomes" id="UP000252586">
    <property type="component" value="Unassembled WGS sequence"/>
</dbReference>
<evidence type="ECO:0000313" key="3">
    <source>
        <dbReference type="Proteomes" id="UP000252586"/>
    </source>
</evidence>
<dbReference type="Pfam" id="PF07883">
    <property type="entry name" value="Cupin_2"/>
    <property type="match status" value="1"/>
</dbReference>
<feature type="domain" description="Cupin type-2" evidence="1">
    <location>
        <begin position="113"/>
        <end position="167"/>
    </location>
</feature>
<dbReference type="Gene3D" id="2.60.120.10">
    <property type="entry name" value="Jelly Rolls"/>
    <property type="match status" value="1"/>
</dbReference>
<dbReference type="InterPro" id="IPR014710">
    <property type="entry name" value="RmlC-like_jellyroll"/>
</dbReference>
<dbReference type="AlphaFoldDB" id="A0A366E2Y5"/>
<comment type="caution">
    <text evidence="2">The sequence shown here is derived from an EMBL/GenBank/DDBJ whole genome shotgun (WGS) entry which is preliminary data.</text>
</comment>
<dbReference type="InterPro" id="IPR013096">
    <property type="entry name" value="Cupin_2"/>
</dbReference>
<dbReference type="InterPro" id="IPR011051">
    <property type="entry name" value="RmlC_Cupin_sf"/>
</dbReference>
<name>A0A366E2Y5_9NOCA</name>
<evidence type="ECO:0000313" key="2">
    <source>
        <dbReference type="EMBL" id="RBO96149.1"/>
    </source>
</evidence>
<accession>A0A366E2Y5</accession>
<dbReference type="RefSeq" id="WP_067509516.1">
    <property type="nucleotide sequence ID" value="NZ_CP107943.1"/>
</dbReference>
<reference evidence="2 3" key="1">
    <citation type="submission" date="2018-06" db="EMBL/GenBank/DDBJ databases">
        <title>Genomic Encyclopedia of Type Strains, Phase IV (KMG-IV): sequencing the most valuable type-strain genomes for metagenomic binning, comparative biology and taxonomic classification.</title>
        <authorList>
            <person name="Goeker M."/>
        </authorList>
    </citation>
    <scope>NUCLEOTIDE SEQUENCE [LARGE SCALE GENOMIC DNA]</scope>
    <source>
        <strain evidence="2 3">DSM 44599</strain>
    </source>
</reference>
<dbReference type="SUPFAM" id="SSF51182">
    <property type="entry name" value="RmlC-like cupins"/>
    <property type="match status" value="1"/>
</dbReference>
<gene>
    <name evidence="2" type="ORF">DFR74_101160</name>
</gene>
<organism evidence="2 3">
    <name type="scientific">Nocardia puris</name>
    <dbReference type="NCBI Taxonomy" id="208602"/>
    <lineage>
        <taxon>Bacteria</taxon>
        <taxon>Bacillati</taxon>
        <taxon>Actinomycetota</taxon>
        <taxon>Actinomycetes</taxon>
        <taxon>Mycobacteriales</taxon>
        <taxon>Nocardiaceae</taxon>
        <taxon>Nocardia</taxon>
    </lineage>
</organism>